<dbReference type="Proteomes" id="UP000672657">
    <property type="component" value="Unassembled WGS sequence"/>
</dbReference>
<dbReference type="SUPFAM" id="SSF46785">
    <property type="entry name" value="Winged helix' DNA-binding domain"/>
    <property type="match status" value="1"/>
</dbReference>
<name>A0ABN7Q7S1_9BURK</name>
<feature type="domain" description="IclR-ED" evidence="5">
    <location>
        <begin position="70"/>
        <end position="251"/>
    </location>
</feature>
<dbReference type="InterPro" id="IPR036390">
    <property type="entry name" value="WH_DNA-bd_sf"/>
</dbReference>
<evidence type="ECO:0000313" key="7">
    <source>
        <dbReference type="Proteomes" id="UP000672657"/>
    </source>
</evidence>
<dbReference type="SMART" id="SM00346">
    <property type="entry name" value="HTH_ICLR"/>
    <property type="match status" value="1"/>
</dbReference>
<dbReference type="SUPFAM" id="SSF55781">
    <property type="entry name" value="GAF domain-like"/>
    <property type="match status" value="1"/>
</dbReference>
<keyword evidence="2" id="KW-0238">DNA-binding</keyword>
<reference evidence="6 7" key="1">
    <citation type="submission" date="2021-03" db="EMBL/GenBank/DDBJ databases">
        <authorList>
            <person name="Peeters C."/>
        </authorList>
    </citation>
    <scope>NUCLEOTIDE SEQUENCE [LARGE SCALE GENOMIC DNA]</scope>
    <source>
        <strain evidence="6 7">LMG 26411</strain>
    </source>
</reference>
<evidence type="ECO:0000256" key="2">
    <source>
        <dbReference type="ARBA" id="ARBA00023125"/>
    </source>
</evidence>
<keyword evidence="3" id="KW-0804">Transcription</keyword>
<dbReference type="Pfam" id="PF01614">
    <property type="entry name" value="IclR_C"/>
    <property type="match status" value="1"/>
</dbReference>
<dbReference type="PANTHER" id="PTHR30136:SF35">
    <property type="entry name" value="HTH-TYPE TRANSCRIPTIONAL REGULATOR RV1719"/>
    <property type="match status" value="1"/>
</dbReference>
<dbReference type="RefSeq" id="WP_211955336.1">
    <property type="nucleotide sequence ID" value="NZ_CAJPVI010000028.1"/>
</dbReference>
<evidence type="ECO:0008006" key="8">
    <source>
        <dbReference type="Google" id="ProtNLM"/>
    </source>
</evidence>
<protein>
    <recommendedName>
        <fullName evidence="8">IclR family transcriptional regulator</fullName>
    </recommendedName>
</protein>
<evidence type="ECO:0000259" key="5">
    <source>
        <dbReference type="PROSITE" id="PS51078"/>
    </source>
</evidence>
<dbReference type="PANTHER" id="PTHR30136">
    <property type="entry name" value="HELIX-TURN-HELIX TRANSCRIPTIONAL REGULATOR, ICLR FAMILY"/>
    <property type="match status" value="1"/>
</dbReference>
<feature type="domain" description="HTH iclR-type" evidence="4">
    <location>
        <begin position="6"/>
        <end position="69"/>
    </location>
</feature>
<accession>A0ABN7Q7S1</accession>
<dbReference type="PROSITE" id="PS51078">
    <property type="entry name" value="ICLR_ED"/>
    <property type="match status" value="1"/>
</dbReference>
<dbReference type="EMBL" id="CAJPVI010000028">
    <property type="protein sequence ID" value="CAG2153187.1"/>
    <property type="molecule type" value="Genomic_DNA"/>
</dbReference>
<dbReference type="InterPro" id="IPR005471">
    <property type="entry name" value="Tscrpt_reg_IclR_N"/>
</dbReference>
<comment type="caution">
    <text evidence="6">The sequence shown here is derived from an EMBL/GenBank/DDBJ whole genome shotgun (WGS) entry which is preliminary data.</text>
</comment>
<gene>
    <name evidence="6" type="ORF">LMG26411_04348</name>
</gene>
<proteinExistence type="predicted"/>
<dbReference type="Pfam" id="PF09339">
    <property type="entry name" value="HTH_IclR"/>
    <property type="match status" value="1"/>
</dbReference>
<evidence type="ECO:0000313" key="6">
    <source>
        <dbReference type="EMBL" id="CAG2153187.1"/>
    </source>
</evidence>
<evidence type="ECO:0000256" key="1">
    <source>
        <dbReference type="ARBA" id="ARBA00023015"/>
    </source>
</evidence>
<dbReference type="InterPro" id="IPR036388">
    <property type="entry name" value="WH-like_DNA-bd_sf"/>
</dbReference>
<evidence type="ECO:0000259" key="4">
    <source>
        <dbReference type="PROSITE" id="PS51077"/>
    </source>
</evidence>
<keyword evidence="7" id="KW-1185">Reference proteome</keyword>
<dbReference type="Gene3D" id="3.30.450.40">
    <property type="match status" value="1"/>
</dbReference>
<keyword evidence="1" id="KW-0805">Transcription regulation</keyword>
<evidence type="ECO:0000256" key="3">
    <source>
        <dbReference type="ARBA" id="ARBA00023163"/>
    </source>
</evidence>
<sequence>MSEDTKGPLERYLSILEVVLASGKGLTVAELGQILDLPKATTHRLLAALNGAKVLDVAEEGRRTYRAGARLARMLTLGTDENMLINFCQVVCNELVNELEETCYVVKLSSKSAYAVAVAVTDHSYRLHVMPGSEMPLHAAASSRILLAYQDDAARRRYLGAPLEKITPLTKVRLADVLATINEARRNGYATCLGEVDPSTMAYAVPVFSPGGVIYAVGVTGPQFRISKWPHDELLQRLRSAADKLRRMLEMSTS</sequence>
<dbReference type="Gene3D" id="1.10.10.10">
    <property type="entry name" value="Winged helix-like DNA-binding domain superfamily/Winged helix DNA-binding domain"/>
    <property type="match status" value="1"/>
</dbReference>
<organism evidence="6 7">
    <name type="scientific">Cupriavidus numazuensis</name>
    <dbReference type="NCBI Taxonomy" id="221992"/>
    <lineage>
        <taxon>Bacteria</taxon>
        <taxon>Pseudomonadati</taxon>
        <taxon>Pseudomonadota</taxon>
        <taxon>Betaproteobacteria</taxon>
        <taxon>Burkholderiales</taxon>
        <taxon>Burkholderiaceae</taxon>
        <taxon>Cupriavidus</taxon>
    </lineage>
</organism>
<dbReference type="InterPro" id="IPR029016">
    <property type="entry name" value="GAF-like_dom_sf"/>
</dbReference>
<dbReference type="InterPro" id="IPR050707">
    <property type="entry name" value="HTH_MetabolicPath_Reg"/>
</dbReference>
<dbReference type="InterPro" id="IPR014757">
    <property type="entry name" value="Tscrpt_reg_IclR_C"/>
</dbReference>
<dbReference type="PROSITE" id="PS51077">
    <property type="entry name" value="HTH_ICLR"/>
    <property type="match status" value="1"/>
</dbReference>